<dbReference type="OrthoDB" id="10653816at2759"/>
<keyword evidence="1" id="KW-0479">Metal-binding</keyword>
<evidence type="ECO:0000259" key="6">
    <source>
        <dbReference type="PROSITE" id="PS50865"/>
    </source>
</evidence>
<evidence type="ECO:0000256" key="2">
    <source>
        <dbReference type="ARBA" id="ARBA00022771"/>
    </source>
</evidence>
<dbReference type="Pfam" id="PF01753">
    <property type="entry name" value="zf-MYND"/>
    <property type="match status" value="1"/>
</dbReference>
<dbReference type="GO" id="GO:0008270">
    <property type="term" value="F:zinc ion binding"/>
    <property type="evidence" value="ECO:0007669"/>
    <property type="project" value="UniProtKB-KW"/>
</dbReference>
<reference evidence="7 8" key="1">
    <citation type="journal article" date="2018" name="Plant J.">
        <title>Genome sequences of Chlorella sorokiniana UTEX 1602 and Micractinium conductrix SAG 241.80: implications to maltose excretion by a green alga.</title>
        <authorList>
            <person name="Arriola M.B."/>
            <person name="Velmurugan N."/>
            <person name="Zhang Y."/>
            <person name="Plunkett M.H."/>
            <person name="Hondzo H."/>
            <person name="Barney B.M."/>
        </authorList>
    </citation>
    <scope>NUCLEOTIDE SEQUENCE [LARGE SCALE GENOMIC DNA]</scope>
    <source>
        <strain evidence="8">UTEX 1602</strain>
    </source>
</reference>
<dbReference type="EMBL" id="LHPG02000008">
    <property type="protein sequence ID" value="PRW56827.1"/>
    <property type="molecule type" value="Genomic_DNA"/>
</dbReference>
<evidence type="ECO:0000256" key="1">
    <source>
        <dbReference type="ARBA" id="ARBA00022723"/>
    </source>
</evidence>
<comment type="caution">
    <text evidence="7">The sequence shown here is derived from an EMBL/GenBank/DDBJ whole genome shotgun (WGS) entry which is preliminary data.</text>
</comment>
<feature type="compositionally biased region" description="Gly residues" evidence="5">
    <location>
        <begin position="444"/>
        <end position="462"/>
    </location>
</feature>
<dbReference type="SUPFAM" id="SSF144232">
    <property type="entry name" value="HIT/MYND zinc finger-like"/>
    <property type="match status" value="1"/>
</dbReference>
<dbReference type="InterPro" id="IPR002893">
    <property type="entry name" value="Znf_MYND"/>
</dbReference>
<evidence type="ECO:0000313" key="7">
    <source>
        <dbReference type="EMBL" id="PRW56827.1"/>
    </source>
</evidence>
<protein>
    <recommendedName>
        <fullName evidence="6">MYND-type domain-containing protein</fullName>
    </recommendedName>
</protein>
<keyword evidence="2 4" id="KW-0863">Zinc-finger</keyword>
<keyword evidence="8" id="KW-1185">Reference proteome</keyword>
<sequence>MTYVHTLKWLLTLSGWEQHRAELLAQPELRTAALNCHLQQVLPVLAAAVEAAAAAGPSWEAVQPVSTVELSPAAWVVIRLVPYMARTLRAVAADGPAAADDACSLVNTYNEVLQLLGSVGRQRTWQVGSWEQLSAWAEAADAGLRMLATLAEAISGTRQQDISSMLQAVVALLGTCGAQSAAEWCESNRLQPTDSRQALAAQLWQLHSTAARLVHMSAGGVLAPVHPEVRQAWPVIQWLLLSNTFLVAYHLLSNDAAQERDQRWQALCAAQLEALQAEHVAPASWAFQLVVMLTVVARDCPFLVGPAFAAVLQRMVHSSQEQERWLRSLPDVSQVSASVLISNTQPLLAPAAALAPMLREHWAQPEQVAADRLALARAAAARSCAYLRCANLGGEGGPAAGQGVGSQRCSACRAMWYCGTACSHADWREGGHRRVCRALAQGRGADGGADGAAGGSAAGLNI</sequence>
<dbReference type="Proteomes" id="UP000239899">
    <property type="component" value="Unassembled WGS sequence"/>
</dbReference>
<keyword evidence="3" id="KW-0862">Zinc</keyword>
<feature type="region of interest" description="Disordered" evidence="5">
    <location>
        <begin position="443"/>
        <end position="462"/>
    </location>
</feature>
<dbReference type="Gene3D" id="6.10.140.2220">
    <property type="match status" value="1"/>
</dbReference>
<evidence type="ECO:0000256" key="5">
    <source>
        <dbReference type="SAM" id="MobiDB-lite"/>
    </source>
</evidence>
<evidence type="ECO:0000256" key="4">
    <source>
        <dbReference type="PROSITE-ProRule" id="PRU00134"/>
    </source>
</evidence>
<organism evidence="7 8">
    <name type="scientific">Chlorella sorokiniana</name>
    <name type="common">Freshwater green alga</name>
    <dbReference type="NCBI Taxonomy" id="3076"/>
    <lineage>
        <taxon>Eukaryota</taxon>
        <taxon>Viridiplantae</taxon>
        <taxon>Chlorophyta</taxon>
        <taxon>core chlorophytes</taxon>
        <taxon>Trebouxiophyceae</taxon>
        <taxon>Chlorellales</taxon>
        <taxon>Chlorellaceae</taxon>
        <taxon>Chlorella clade</taxon>
        <taxon>Chlorella</taxon>
    </lineage>
</organism>
<dbReference type="PROSITE" id="PS50865">
    <property type="entry name" value="ZF_MYND_2"/>
    <property type="match status" value="1"/>
</dbReference>
<dbReference type="AlphaFoldDB" id="A0A2P6TRZ3"/>
<accession>A0A2P6TRZ3</accession>
<evidence type="ECO:0000256" key="3">
    <source>
        <dbReference type="ARBA" id="ARBA00022833"/>
    </source>
</evidence>
<name>A0A2P6TRZ3_CHLSO</name>
<proteinExistence type="predicted"/>
<evidence type="ECO:0000313" key="8">
    <source>
        <dbReference type="Proteomes" id="UP000239899"/>
    </source>
</evidence>
<feature type="domain" description="MYND-type" evidence="6">
    <location>
        <begin position="389"/>
        <end position="436"/>
    </location>
</feature>
<gene>
    <name evidence="7" type="ORF">C2E21_4658</name>
</gene>